<reference evidence="1 2" key="2">
    <citation type="submission" date="2018-11" db="EMBL/GenBank/DDBJ databases">
        <authorList>
            <consortium name="Pathogen Informatics"/>
        </authorList>
    </citation>
    <scope>NUCLEOTIDE SEQUENCE [LARGE SCALE GENOMIC DNA]</scope>
</reference>
<dbReference type="EMBL" id="UYRT01084868">
    <property type="protein sequence ID" value="VDN29379.1"/>
    <property type="molecule type" value="Genomic_DNA"/>
</dbReference>
<organism evidence="3">
    <name type="scientific">Gongylonema pulchrum</name>
    <dbReference type="NCBI Taxonomy" id="637853"/>
    <lineage>
        <taxon>Eukaryota</taxon>
        <taxon>Metazoa</taxon>
        <taxon>Ecdysozoa</taxon>
        <taxon>Nematoda</taxon>
        <taxon>Chromadorea</taxon>
        <taxon>Rhabditida</taxon>
        <taxon>Spirurina</taxon>
        <taxon>Spiruromorpha</taxon>
        <taxon>Spiruroidea</taxon>
        <taxon>Gongylonematidae</taxon>
        <taxon>Gongylonema</taxon>
    </lineage>
</organism>
<dbReference type="Proteomes" id="UP000271098">
    <property type="component" value="Unassembled WGS sequence"/>
</dbReference>
<dbReference type="AlphaFoldDB" id="A0A183E8B9"/>
<protein>
    <submittedName>
        <fullName evidence="3">Asparagine--tRNA ligase</fullName>
    </submittedName>
</protein>
<accession>A0A183E8B9</accession>
<reference evidence="3" key="1">
    <citation type="submission" date="2016-06" db="UniProtKB">
        <authorList>
            <consortium name="WormBaseParasite"/>
        </authorList>
    </citation>
    <scope>IDENTIFICATION</scope>
</reference>
<gene>
    <name evidence="1" type="ORF">GPUH_LOCUS17212</name>
</gene>
<dbReference type="OrthoDB" id="10310098at2759"/>
<proteinExistence type="predicted"/>
<name>A0A183E8B9_9BILA</name>
<keyword evidence="2" id="KW-1185">Reference proteome</keyword>
<evidence type="ECO:0000313" key="2">
    <source>
        <dbReference type="Proteomes" id="UP000271098"/>
    </source>
</evidence>
<evidence type="ECO:0000313" key="3">
    <source>
        <dbReference type="WBParaSite" id="GPUH_0001723201-mRNA-1"/>
    </source>
</evidence>
<evidence type="ECO:0000313" key="1">
    <source>
        <dbReference type="EMBL" id="VDN29379.1"/>
    </source>
</evidence>
<dbReference type="WBParaSite" id="GPUH_0001723201-mRNA-1">
    <property type="protein sequence ID" value="GPUH_0001723201-mRNA-1"/>
    <property type="gene ID" value="GPUH_0001723201"/>
</dbReference>
<sequence length="270" mass="31127">MRLLRSKFLDYASSCLYFFEAFAVQWEQSGEAFLGVHETYEGKEKLICYVTEFINTTGRPEAHDYIATSKKGDGLMEPVLKKAVPGVAINDTSDRNVINVIDKNDTDANNASDVNVTDHLESLPYNLVNKMCRQTAGHRTVAARIRHRDQIFELRSYAEKYLKENGFDKVRVPMLTGLIHIRGMGFIWISGNNGTHVTMYDPSYEALYDEMPFWVDPTFHPYLNTTEIHCHRFVIWTCKFLNSQISYCGEGLNFFHFFMKISEHCTFLPS</sequence>